<keyword evidence="18" id="KW-1185">Reference proteome</keyword>
<dbReference type="InterPro" id="IPR011604">
    <property type="entry name" value="PDDEXK-like_dom_sf"/>
</dbReference>
<evidence type="ECO:0000256" key="15">
    <source>
        <dbReference type="SAM" id="MobiDB-lite"/>
    </source>
</evidence>
<dbReference type="NCBIfam" id="TIGR00372">
    <property type="entry name" value="cas4"/>
    <property type="match status" value="1"/>
</dbReference>
<feature type="binding site" evidence="14">
    <location>
        <position position="470"/>
    </location>
    <ligand>
        <name>Mn(2+)</name>
        <dbReference type="ChEBI" id="CHEBI:29035"/>
    </ligand>
</feature>
<comment type="similarity">
    <text evidence="14">Belongs to the CRISPR-associated endonuclease Cas1 family.</text>
</comment>
<sequence length="578" mass="64984">MNHEFQDKPTEPQEGDPDQNMTSNLESLPDLVPARMVNEFVYCPRLFHLEWVQQRFVTSDDVEEGLYVHRVVDQPGGDLPEPGQHDPEHAAGRTVRSYWLSSPDLGVTAKTDVITIANDGTVTPIDYKKGSPDPRGRPWPSDEIQSIIQALLLSDAGHTVRHAEIWYAETRRRVTIEITEKHRERVRAVLADLKEVAASDKPPPPLKDSPKCPACSLVSICMPDEINTLRTRTSPAPRRVMVADPDSRPVYVSEQGALVAVRRGRLEIYREKEKLGSYRLIDVNQVNVYGNITISSQAMRELFDREIPVAWFSYGGWLTGMAAGLPSKHVDMRRAQYTASTEVTLAIASRMINGKIRNCRTLTRRNSRPDTQRIIEQLGHLAERTMQVEGFPSLLGVEGTAARLYFAAFTGMLKPSTDVDITSFDSNGRARRPPPDPVNALLSFTYALLVKDITAAIHLVGLDPYLGVYHRPRFGRPALALDVAEEFRPIIADSTVIQLINNGEIRQHHFTQRGGGCQLEREGRTAVIGAYERRLNHEIRHPVFGYRVSYRRAIEVQCRLLAAHLVGELPEYTPLTTR</sequence>
<dbReference type="InterPro" id="IPR013343">
    <property type="entry name" value="CRISPR-assoc_prot_Cas4"/>
</dbReference>
<evidence type="ECO:0000256" key="12">
    <source>
        <dbReference type="ARBA" id="ARBA00033996"/>
    </source>
</evidence>
<comment type="caution">
    <text evidence="17">The sequence shown here is derived from an EMBL/GenBank/DDBJ whole genome shotgun (WGS) entry which is preliminary data.</text>
</comment>
<keyword evidence="3 14" id="KW-0255">Endonuclease</keyword>
<keyword evidence="1 14" id="KW-0540">Nuclease</keyword>
<dbReference type="HAMAP" id="MF_01470">
    <property type="entry name" value="Cas1"/>
    <property type="match status" value="1"/>
</dbReference>
<dbReference type="InterPro" id="IPR042206">
    <property type="entry name" value="CRISPR-assoc_Cas1_C"/>
</dbReference>
<reference evidence="17" key="1">
    <citation type="submission" date="2021-11" db="EMBL/GenBank/DDBJ databases">
        <title>Streptomyces corallinus and Kineosporia corallina sp. nov., two new coral-derived marine actinobacteria.</title>
        <authorList>
            <person name="Buangrab K."/>
            <person name="Sutthacheep M."/>
            <person name="Yeemin T."/>
            <person name="Harunari E."/>
            <person name="Igarashi Y."/>
            <person name="Sripreechasak P."/>
            <person name="Kanchanasin P."/>
            <person name="Tanasupawat S."/>
            <person name="Phongsopitanun W."/>
        </authorList>
    </citation>
    <scope>NUCLEOTIDE SEQUENCE</scope>
    <source>
        <strain evidence="17">JCM 31032</strain>
    </source>
</reference>
<evidence type="ECO:0000256" key="11">
    <source>
        <dbReference type="ARBA" id="ARBA00023211"/>
    </source>
</evidence>
<dbReference type="NCBIfam" id="TIGR00287">
    <property type="entry name" value="cas1"/>
    <property type="match status" value="1"/>
</dbReference>
<comment type="cofactor">
    <cofactor evidence="14">
        <name>Mg(2+)</name>
        <dbReference type="ChEBI" id="CHEBI:18420"/>
    </cofactor>
    <cofactor evidence="14">
        <name>Mn(2+)</name>
        <dbReference type="ChEBI" id="CHEBI:29035"/>
    </cofactor>
</comment>
<dbReference type="AlphaFoldDB" id="A0A9X1SY53"/>
<evidence type="ECO:0000256" key="4">
    <source>
        <dbReference type="ARBA" id="ARBA00022801"/>
    </source>
</evidence>
<evidence type="ECO:0000256" key="6">
    <source>
        <dbReference type="ARBA" id="ARBA00022842"/>
    </source>
</evidence>
<feature type="region of interest" description="Disordered" evidence="15">
    <location>
        <begin position="1"/>
        <end position="25"/>
    </location>
</feature>
<feature type="domain" description="DUF83" evidence="16">
    <location>
        <begin position="36"/>
        <end position="222"/>
    </location>
</feature>
<evidence type="ECO:0000256" key="10">
    <source>
        <dbReference type="ARBA" id="ARBA00023125"/>
    </source>
</evidence>
<dbReference type="GO" id="GO:0004527">
    <property type="term" value="F:exonuclease activity"/>
    <property type="evidence" value="ECO:0007669"/>
    <property type="project" value="UniProtKB-KW"/>
</dbReference>
<keyword evidence="6 14" id="KW-0460">Magnesium</keyword>
<evidence type="ECO:0000256" key="8">
    <source>
        <dbReference type="ARBA" id="ARBA00023014"/>
    </source>
</evidence>
<evidence type="ECO:0000256" key="7">
    <source>
        <dbReference type="ARBA" id="ARBA00023004"/>
    </source>
</evidence>
<dbReference type="GO" id="GO:0003677">
    <property type="term" value="F:DNA binding"/>
    <property type="evidence" value="ECO:0007669"/>
    <property type="project" value="UniProtKB-KW"/>
</dbReference>
<evidence type="ECO:0000256" key="2">
    <source>
        <dbReference type="ARBA" id="ARBA00022723"/>
    </source>
</evidence>
<dbReference type="Gene3D" id="3.100.10.20">
    <property type="entry name" value="CRISPR-associated endonuclease Cas1, N-terminal domain"/>
    <property type="match status" value="1"/>
</dbReference>
<evidence type="ECO:0000313" key="18">
    <source>
        <dbReference type="Proteomes" id="UP001138997"/>
    </source>
</evidence>
<evidence type="ECO:0000256" key="14">
    <source>
        <dbReference type="HAMAP-Rule" id="MF_01470"/>
    </source>
</evidence>
<keyword evidence="4 14" id="KW-0378">Hydrolase</keyword>
<keyword evidence="10 14" id="KW-0238">DNA-binding</keyword>
<evidence type="ECO:0000256" key="3">
    <source>
        <dbReference type="ARBA" id="ARBA00022759"/>
    </source>
</evidence>
<evidence type="ECO:0000256" key="1">
    <source>
        <dbReference type="ARBA" id="ARBA00022722"/>
    </source>
</evidence>
<protein>
    <recommendedName>
        <fullName evidence="14">CRISPR-associated endonuclease Cas1</fullName>
        <ecNumber evidence="14">3.1.-.-</ecNumber>
    </recommendedName>
</protein>
<dbReference type="EC" id="3.1.-.-" evidence="14"/>
<dbReference type="Pfam" id="PF01930">
    <property type="entry name" value="Cas_Cas4"/>
    <property type="match status" value="1"/>
</dbReference>
<comment type="function">
    <text evidence="14">CRISPR (clustered regularly interspaced short palindromic repeat), is an adaptive immune system that provides protection against mobile genetic elements (viruses, transposable elements and conjugative plasmids). CRISPR clusters contain spacers, sequences complementary to antecedent mobile elements, and target invading nucleic acids. CRISPR clusters are transcribed and processed into CRISPR RNA (crRNA). Acts as a dsDNA endonuclease. Involved in the integration of spacer DNA into the CRISPR cassette.</text>
</comment>
<dbReference type="CDD" id="cd09634">
    <property type="entry name" value="Cas1_I-II-III"/>
    <property type="match status" value="1"/>
</dbReference>
<keyword evidence="5" id="KW-0269">Exonuclease</keyword>
<organism evidence="17 18">
    <name type="scientific">Kineosporia babensis</name>
    <dbReference type="NCBI Taxonomy" id="499548"/>
    <lineage>
        <taxon>Bacteria</taxon>
        <taxon>Bacillati</taxon>
        <taxon>Actinomycetota</taxon>
        <taxon>Actinomycetes</taxon>
        <taxon>Kineosporiales</taxon>
        <taxon>Kineosporiaceae</taxon>
        <taxon>Kineosporia</taxon>
    </lineage>
</organism>
<dbReference type="Pfam" id="PF01867">
    <property type="entry name" value="Cas_Cas1"/>
    <property type="match status" value="1"/>
</dbReference>
<proteinExistence type="inferred from homology"/>
<feature type="binding site" evidence="14">
    <location>
        <position position="485"/>
    </location>
    <ligand>
        <name>Mn(2+)</name>
        <dbReference type="ChEBI" id="CHEBI:29035"/>
    </ligand>
</feature>
<evidence type="ECO:0000256" key="5">
    <source>
        <dbReference type="ARBA" id="ARBA00022839"/>
    </source>
</evidence>
<dbReference type="GO" id="GO:0043571">
    <property type="term" value="P:maintenance of CRISPR repeat elements"/>
    <property type="evidence" value="ECO:0007669"/>
    <property type="project" value="UniProtKB-UniRule"/>
</dbReference>
<dbReference type="GO" id="GO:0051536">
    <property type="term" value="F:iron-sulfur cluster binding"/>
    <property type="evidence" value="ECO:0007669"/>
    <property type="project" value="UniProtKB-KW"/>
</dbReference>
<dbReference type="GO" id="GO:0046872">
    <property type="term" value="F:metal ion binding"/>
    <property type="evidence" value="ECO:0007669"/>
    <property type="project" value="UniProtKB-UniRule"/>
</dbReference>
<comment type="subunit">
    <text evidence="13 14">Homodimer, forms a heterotetramer with a Cas2 homodimer.</text>
</comment>
<dbReference type="Gene3D" id="1.20.120.920">
    <property type="entry name" value="CRISPR-associated endonuclease Cas1, C-terminal domain"/>
    <property type="match status" value="1"/>
</dbReference>
<accession>A0A9X1SY53</accession>
<keyword evidence="2 14" id="KW-0479">Metal-binding</keyword>
<dbReference type="InterPro" id="IPR042211">
    <property type="entry name" value="CRISPR-assoc_Cas1_N"/>
</dbReference>
<feature type="compositionally biased region" description="Basic and acidic residues" evidence="15">
    <location>
        <begin position="1"/>
        <end position="11"/>
    </location>
</feature>
<gene>
    <name evidence="14 17" type="primary">cas1</name>
    <name evidence="17" type="ORF">LR394_39000</name>
</gene>
<evidence type="ECO:0000259" key="16">
    <source>
        <dbReference type="Pfam" id="PF01930"/>
    </source>
</evidence>
<dbReference type="PANTHER" id="PTHR34353">
    <property type="entry name" value="CRISPR-ASSOCIATED ENDONUCLEASE CAS1 1"/>
    <property type="match status" value="1"/>
</dbReference>
<keyword evidence="7" id="KW-0408">Iron</keyword>
<dbReference type="InterPro" id="IPR002729">
    <property type="entry name" value="CRISPR-assoc_Cas1"/>
</dbReference>
<feature type="binding site" evidence="14">
    <location>
        <position position="398"/>
    </location>
    <ligand>
        <name>Mn(2+)</name>
        <dbReference type="ChEBI" id="CHEBI:29035"/>
    </ligand>
</feature>
<dbReference type="RefSeq" id="WP_231449754.1">
    <property type="nucleotide sequence ID" value="NZ_JAJOMB010000036.1"/>
</dbReference>
<evidence type="ECO:0000256" key="9">
    <source>
        <dbReference type="ARBA" id="ARBA00023118"/>
    </source>
</evidence>
<dbReference type="InterPro" id="IPR022765">
    <property type="entry name" value="Dna2/Cas4_DUF83"/>
</dbReference>
<keyword evidence="11 14" id="KW-0464">Manganese</keyword>
<dbReference type="PANTHER" id="PTHR34353:SF2">
    <property type="entry name" value="CRISPR-ASSOCIATED ENDONUCLEASE CAS1 1"/>
    <property type="match status" value="1"/>
</dbReference>
<evidence type="ECO:0000256" key="13">
    <source>
        <dbReference type="ARBA" id="ARBA00038592"/>
    </source>
</evidence>
<dbReference type="GO" id="GO:0004519">
    <property type="term" value="F:endonuclease activity"/>
    <property type="evidence" value="ECO:0007669"/>
    <property type="project" value="UniProtKB-UniRule"/>
</dbReference>
<dbReference type="EMBL" id="JAJOMB010000036">
    <property type="protein sequence ID" value="MCD5316902.1"/>
    <property type="molecule type" value="Genomic_DNA"/>
</dbReference>
<name>A0A9X1SY53_9ACTN</name>
<dbReference type="GO" id="GO:0051607">
    <property type="term" value="P:defense response to virus"/>
    <property type="evidence" value="ECO:0007669"/>
    <property type="project" value="UniProtKB-UniRule"/>
</dbReference>
<evidence type="ECO:0000313" key="17">
    <source>
        <dbReference type="EMBL" id="MCD5316902.1"/>
    </source>
</evidence>
<comment type="catalytic activity">
    <reaction evidence="12">
        <text>exonucleolytic cleavage in the 5'- to 3'-direction to yield nucleoside 3'-phosphates.</text>
        <dbReference type="EC" id="3.1.12.1"/>
    </reaction>
</comment>
<dbReference type="InterPro" id="IPR050646">
    <property type="entry name" value="Cas1"/>
</dbReference>
<keyword evidence="8" id="KW-0411">Iron-sulfur</keyword>
<dbReference type="Gene3D" id="3.90.320.10">
    <property type="match status" value="1"/>
</dbReference>
<keyword evidence="9 14" id="KW-0051">Antiviral defense</keyword>
<dbReference type="Proteomes" id="UP001138997">
    <property type="component" value="Unassembled WGS sequence"/>
</dbReference>